<dbReference type="PANTHER" id="PTHR30193">
    <property type="entry name" value="ABC TRANSPORTER PERMEASE PROTEIN"/>
    <property type="match status" value="1"/>
</dbReference>
<gene>
    <name evidence="9" type="ORF">BSZ40_07515</name>
</gene>
<feature type="transmembrane region" description="Helical" evidence="7">
    <location>
        <begin position="231"/>
        <end position="248"/>
    </location>
</feature>
<comment type="caution">
    <text evidence="9">The sequence shown here is derived from an EMBL/GenBank/DDBJ whole genome shotgun (WGS) entry which is preliminary data.</text>
</comment>
<evidence type="ECO:0000256" key="5">
    <source>
        <dbReference type="ARBA" id="ARBA00022989"/>
    </source>
</evidence>
<evidence type="ECO:0000256" key="2">
    <source>
        <dbReference type="ARBA" id="ARBA00022448"/>
    </source>
</evidence>
<feature type="transmembrane region" description="Helical" evidence="7">
    <location>
        <begin position="127"/>
        <end position="147"/>
    </location>
</feature>
<feature type="domain" description="ABC transmembrane type-1" evidence="8">
    <location>
        <begin position="89"/>
        <end position="305"/>
    </location>
</feature>
<dbReference type="STRING" id="52770.BSZ40_07515"/>
<dbReference type="Pfam" id="PF00528">
    <property type="entry name" value="BPD_transp_1"/>
    <property type="match status" value="1"/>
</dbReference>
<name>A0A1Q5PV46_9ACTO</name>
<evidence type="ECO:0000313" key="9">
    <source>
        <dbReference type="EMBL" id="OKL51474.1"/>
    </source>
</evidence>
<dbReference type="SUPFAM" id="SSF161098">
    <property type="entry name" value="MetI-like"/>
    <property type="match status" value="1"/>
</dbReference>
<evidence type="ECO:0000256" key="4">
    <source>
        <dbReference type="ARBA" id="ARBA00022692"/>
    </source>
</evidence>
<dbReference type="InterPro" id="IPR051393">
    <property type="entry name" value="ABC_transporter_permease"/>
</dbReference>
<dbReference type="PROSITE" id="PS50928">
    <property type="entry name" value="ABC_TM1"/>
    <property type="match status" value="1"/>
</dbReference>
<evidence type="ECO:0000256" key="1">
    <source>
        <dbReference type="ARBA" id="ARBA00004651"/>
    </source>
</evidence>
<sequence length="315" mass="34303">MDPKLLAANERYIRARRRRAARYGWGFLAPFAIFFTVSFLIPIFVSLRSSFFHEKAGGGLYGGGTPVETFVGLENYLNVIGDDRFWAGLGRVLLFGVFQIPIMIFGALALALLLDSLAARWVPFYRLTYFLPFAIPGVVAALVWAYLYNPQLSPLVKGLAALGVDVNFLQGNMVIASMANMTTWTFTGYNMLIFLAALQSVPRELYEAARIDGASEWTIVRRIKIPMVKSAALLAVLLSIIGTIQLFNEPTVLATQNTALGVDFTPMMMAYNSAVGCKVSPCGAGPASAISIVMALISALLAAIYAFVQTRLGDD</sequence>
<evidence type="ECO:0000259" key="8">
    <source>
        <dbReference type="PROSITE" id="PS50928"/>
    </source>
</evidence>
<dbReference type="AlphaFoldDB" id="A0A1Q5PV46"/>
<dbReference type="GO" id="GO:0055085">
    <property type="term" value="P:transmembrane transport"/>
    <property type="evidence" value="ECO:0007669"/>
    <property type="project" value="InterPro"/>
</dbReference>
<dbReference type="InterPro" id="IPR035906">
    <property type="entry name" value="MetI-like_sf"/>
</dbReference>
<accession>A0A1Q5PV46</accession>
<evidence type="ECO:0000313" key="10">
    <source>
        <dbReference type="Proteomes" id="UP000185612"/>
    </source>
</evidence>
<evidence type="ECO:0000256" key="3">
    <source>
        <dbReference type="ARBA" id="ARBA00022475"/>
    </source>
</evidence>
<dbReference type="EMBL" id="MQVS01000007">
    <property type="protein sequence ID" value="OKL51474.1"/>
    <property type="molecule type" value="Genomic_DNA"/>
</dbReference>
<feature type="transmembrane region" description="Helical" evidence="7">
    <location>
        <begin position="289"/>
        <end position="308"/>
    </location>
</feature>
<keyword evidence="10" id="KW-1185">Reference proteome</keyword>
<dbReference type="InterPro" id="IPR000515">
    <property type="entry name" value="MetI-like"/>
</dbReference>
<comment type="subcellular location">
    <subcellularLocation>
        <location evidence="1 7">Cell membrane</location>
        <topology evidence="1 7">Multi-pass membrane protein</topology>
    </subcellularLocation>
</comment>
<keyword evidence="6 7" id="KW-0472">Membrane</keyword>
<reference evidence="10" key="1">
    <citation type="submission" date="2016-12" db="EMBL/GenBank/DDBJ databases">
        <authorList>
            <person name="Meng X."/>
        </authorList>
    </citation>
    <scope>NUCLEOTIDE SEQUENCE [LARGE SCALE GENOMIC DNA]</scope>
    <source>
        <strain evidence="10">DSM 20732</strain>
    </source>
</reference>
<feature type="transmembrane region" description="Helical" evidence="7">
    <location>
        <begin position="92"/>
        <end position="115"/>
    </location>
</feature>
<evidence type="ECO:0000256" key="6">
    <source>
        <dbReference type="ARBA" id="ARBA00023136"/>
    </source>
</evidence>
<organism evidence="9 10">
    <name type="scientific">Buchananella hordeovulneris</name>
    <dbReference type="NCBI Taxonomy" id="52770"/>
    <lineage>
        <taxon>Bacteria</taxon>
        <taxon>Bacillati</taxon>
        <taxon>Actinomycetota</taxon>
        <taxon>Actinomycetes</taxon>
        <taxon>Actinomycetales</taxon>
        <taxon>Actinomycetaceae</taxon>
        <taxon>Buchananella</taxon>
    </lineage>
</organism>
<keyword evidence="2 7" id="KW-0813">Transport</keyword>
<evidence type="ECO:0000256" key="7">
    <source>
        <dbReference type="RuleBase" id="RU363032"/>
    </source>
</evidence>
<feature type="transmembrane region" description="Helical" evidence="7">
    <location>
        <begin position="21"/>
        <end position="45"/>
    </location>
</feature>
<keyword evidence="5 7" id="KW-1133">Transmembrane helix</keyword>
<feature type="transmembrane region" description="Helical" evidence="7">
    <location>
        <begin position="174"/>
        <end position="198"/>
    </location>
</feature>
<comment type="similarity">
    <text evidence="7">Belongs to the binding-protein-dependent transport system permease family.</text>
</comment>
<proteinExistence type="inferred from homology"/>
<protein>
    <submittedName>
        <fullName evidence="9">ABC transporter permease</fullName>
    </submittedName>
</protein>
<dbReference type="PANTHER" id="PTHR30193:SF41">
    <property type="entry name" value="DIACETYLCHITOBIOSE UPTAKE SYSTEM PERMEASE PROTEIN NGCF"/>
    <property type="match status" value="1"/>
</dbReference>
<dbReference type="GO" id="GO:0005886">
    <property type="term" value="C:plasma membrane"/>
    <property type="evidence" value="ECO:0007669"/>
    <property type="project" value="UniProtKB-SubCell"/>
</dbReference>
<dbReference type="Proteomes" id="UP000185612">
    <property type="component" value="Unassembled WGS sequence"/>
</dbReference>
<keyword evidence="4 7" id="KW-0812">Transmembrane</keyword>
<dbReference type="CDD" id="cd06261">
    <property type="entry name" value="TM_PBP2"/>
    <property type="match status" value="1"/>
</dbReference>
<dbReference type="OrthoDB" id="3210259at2"/>
<keyword evidence="3" id="KW-1003">Cell membrane</keyword>
<dbReference type="Gene3D" id="1.10.3720.10">
    <property type="entry name" value="MetI-like"/>
    <property type="match status" value="1"/>
</dbReference>